<keyword evidence="12" id="KW-1185">Reference proteome</keyword>
<dbReference type="Gene3D" id="3.40.50.10090">
    <property type="match status" value="2"/>
</dbReference>
<dbReference type="GO" id="GO:0006780">
    <property type="term" value="P:uroporphyrinogen III biosynthetic process"/>
    <property type="evidence" value="ECO:0007669"/>
    <property type="project" value="UniProtKB-UniRule"/>
</dbReference>
<dbReference type="Pfam" id="PF02602">
    <property type="entry name" value="HEM4"/>
    <property type="match status" value="1"/>
</dbReference>
<comment type="function">
    <text evidence="6 9">Catalyzes cyclization of the linear tetrapyrrole, hydroxymethylbilane, to the macrocyclic uroporphyrinogen III.</text>
</comment>
<dbReference type="PANTHER" id="PTHR38042">
    <property type="entry name" value="UROPORPHYRINOGEN-III SYNTHASE, CHLOROPLASTIC"/>
    <property type="match status" value="1"/>
</dbReference>
<dbReference type="UniPathway" id="UPA00251">
    <property type="reaction ID" value="UER00320"/>
</dbReference>
<evidence type="ECO:0000256" key="6">
    <source>
        <dbReference type="ARBA" id="ARBA00037589"/>
    </source>
</evidence>
<comment type="catalytic activity">
    <reaction evidence="8 9">
        <text>hydroxymethylbilane = uroporphyrinogen III + H2O</text>
        <dbReference type="Rhea" id="RHEA:18965"/>
        <dbReference type="ChEBI" id="CHEBI:15377"/>
        <dbReference type="ChEBI" id="CHEBI:57308"/>
        <dbReference type="ChEBI" id="CHEBI:57845"/>
        <dbReference type="EC" id="4.2.1.75"/>
    </reaction>
</comment>
<dbReference type="EC" id="4.2.1.75" evidence="3 9"/>
<dbReference type="PANTHER" id="PTHR38042:SF1">
    <property type="entry name" value="UROPORPHYRINOGEN-III SYNTHASE, CHLOROPLASTIC"/>
    <property type="match status" value="1"/>
</dbReference>
<keyword evidence="5 9" id="KW-0627">Porphyrin biosynthesis</keyword>
<dbReference type="InterPro" id="IPR003754">
    <property type="entry name" value="4pyrrol_synth_uPrphyn_synth"/>
</dbReference>
<dbReference type="STRING" id="1218173.BALCAV_0206065"/>
<dbReference type="SUPFAM" id="SSF69618">
    <property type="entry name" value="HemD-like"/>
    <property type="match status" value="1"/>
</dbReference>
<gene>
    <name evidence="11" type="ORF">BALCAV_0206065</name>
</gene>
<dbReference type="InterPro" id="IPR036108">
    <property type="entry name" value="4pyrrol_syn_uPrphyn_synt_sf"/>
</dbReference>
<evidence type="ECO:0000256" key="5">
    <source>
        <dbReference type="ARBA" id="ARBA00023244"/>
    </source>
</evidence>
<comment type="caution">
    <text evidence="11">The sequence shown here is derived from an EMBL/GenBank/DDBJ whole genome shotgun (WGS) entry which is preliminary data.</text>
</comment>
<organism evidence="11 12">
    <name type="scientific">Alkalihalobacillus alcalophilus ATCC 27647 = CGMCC 1.3604</name>
    <dbReference type="NCBI Taxonomy" id="1218173"/>
    <lineage>
        <taxon>Bacteria</taxon>
        <taxon>Bacillati</taxon>
        <taxon>Bacillota</taxon>
        <taxon>Bacilli</taxon>
        <taxon>Bacillales</taxon>
        <taxon>Bacillaceae</taxon>
        <taxon>Alkalihalobacillus</taxon>
    </lineage>
</organism>
<dbReference type="AlphaFoldDB" id="A0A094WMJ9"/>
<evidence type="ECO:0000313" key="11">
    <source>
        <dbReference type="EMBL" id="KGA98091.1"/>
    </source>
</evidence>
<evidence type="ECO:0000256" key="4">
    <source>
        <dbReference type="ARBA" id="ARBA00023239"/>
    </source>
</evidence>
<dbReference type="EMBL" id="ALPT02000015">
    <property type="protein sequence ID" value="KGA98091.1"/>
    <property type="molecule type" value="Genomic_DNA"/>
</dbReference>
<evidence type="ECO:0000256" key="2">
    <source>
        <dbReference type="ARBA" id="ARBA00008133"/>
    </source>
</evidence>
<evidence type="ECO:0000256" key="3">
    <source>
        <dbReference type="ARBA" id="ARBA00013109"/>
    </source>
</evidence>
<dbReference type="Proteomes" id="UP000002754">
    <property type="component" value="Unassembled WGS sequence"/>
</dbReference>
<feature type="domain" description="Tetrapyrrole biosynthesis uroporphyrinogen III synthase" evidence="10">
    <location>
        <begin position="19"/>
        <end position="244"/>
    </location>
</feature>
<protein>
    <recommendedName>
        <fullName evidence="7 9">Uroporphyrinogen-III synthase</fullName>
        <ecNumber evidence="3 9">4.2.1.75</ecNumber>
    </recommendedName>
</protein>
<evidence type="ECO:0000313" key="12">
    <source>
        <dbReference type="Proteomes" id="UP000002754"/>
    </source>
</evidence>
<evidence type="ECO:0000256" key="1">
    <source>
        <dbReference type="ARBA" id="ARBA00004772"/>
    </source>
</evidence>
<name>A0A094WMJ9_ALKAL</name>
<evidence type="ECO:0000256" key="8">
    <source>
        <dbReference type="ARBA" id="ARBA00048617"/>
    </source>
</evidence>
<accession>A0A094WMJ9</accession>
<dbReference type="InterPro" id="IPR039793">
    <property type="entry name" value="UROS/Hem4"/>
</dbReference>
<evidence type="ECO:0000259" key="10">
    <source>
        <dbReference type="Pfam" id="PF02602"/>
    </source>
</evidence>
<comment type="pathway">
    <text evidence="1 9">Porphyrin-containing compound metabolism; protoporphyrin-IX biosynthesis; coproporphyrinogen-III from 5-aminolevulinate: step 3/4.</text>
</comment>
<keyword evidence="4 9" id="KW-0456">Lyase</keyword>
<evidence type="ECO:0000256" key="9">
    <source>
        <dbReference type="RuleBase" id="RU366031"/>
    </source>
</evidence>
<dbReference type="CDD" id="cd06578">
    <property type="entry name" value="HemD"/>
    <property type="match status" value="1"/>
</dbReference>
<dbReference type="GO" id="GO:0006782">
    <property type="term" value="P:protoporphyrinogen IX biosynthetic process"/>
    <property type="evidence" value="ECO:0007669"/>
    <property type="project" value="UniProtKB-UniRule"/>
</dbReference>
<sequence>MLAGKKIVVTRAEQQATGFVQKLESAGADIYQLPLITFERTGLSPVEREAICHFEQFDWIVFTSTNGVKFFMDALVKFKIEPKKWPKIAVVGKKTAEALSSYGLDIELKPTLFVAEQLSDELKEQVTNEQSVLIIRGRLGRKLLMEQLSKVVKKVVTVTIYHTVLPEAASSRFKHLPFHDIDLITFTSSSTVHHFARLLEDNDLFFEDYHWKVACIGPIAAKTCEQYHFPVTIMPSQFTVDDLLNSIIAYYEEEKSK</sequence>
<dbReference type="eggNOG" id="COG1587">
    <property type="taxonomic scope" value="Bacteria"/>
</dbReference>
<dbReference type="GO" id="GO:0004852">
    <property type="term" value="F:uroporphyrinogen-III synthase activity"/>
    <property type="evidence" value="ECO:0007669"/>
    <property type="project" value="UniProtKB-UniRule"/>
</dbReference>
<comment type="similarity">
    <text evidence="2 9">Belongs to the uroporphyrinogen-III synthase family.</text>
</comment>
<evidence type="ECO:0000256" key="7">
    <source>
        <dbReference type="ARBA" id="ARBA00040167"/>
    </source>
</evidence>
<proteinExistence type="inferred from homology"/>
<reference evidence="11 12" key="1">
    <citation type="journal article" date="2014" name="Genome Announc.">
        <title>Draft Genome Sequence of Bacillus alcalophilus AV1934, a Classic Alkaliphile Isolated from Human Feces in 1934.</title>
        <authorList>
            <person name="Attie O."/>
            <person name="Jayaprakash A."/>
            <person name="Shah H."/>
            <person name="Paulsen I.T."/>
            <person name="Morino M."/>
            <person name="Takahashi Y."/>
            <person name="Narumi I."/>
            <person name="Sachidanandam R."/>
            <person name="Satoh K."/>
            <person name="Ito M."/>
            <person name="Krulwich T.A."/>
        </authorList>
    </citation>
    <scope>NUCLEOTIDE SEQUENCE [LARGE SCALE GENOMIC DNA]</scope>
    <source>
        <strain evidence="11 12">AV1934</strain>
    </source>
</reference>